<comment type="subcellular location">
    <subcellularLocation>
        <location evidence="1">Membrane</location>
        <topology evidence="1">Multi-pass membrane protein</topology>
    </subcellularLocation>
</comment>
<dbReference type="Proteomes" id="UP000233549">
    <property type="component" value="Unassembled WGS sequence"/>
</dbReference>
<feature type="domain" description="Major facilitator superfamily (MFS) profile" evidence="8">
    <location>
        <begin position="1"/>
        <end position="106"/>
    </location>
</feature>
<keyword evidence="2" id="KW-0813">Transport</keyword>
<evidence type="ECO:0000256" key="5">
    <source>
        <dbReference type="ARBA" id="ARBA00022989"/>
    </source>
</evidence>
<evidence type="ECO:0000259" key="8">
    <source>
        <dbReference type="PROSITE" id="PS50850"/>
    </source>
</evidence>
<evidence type="ECO:0000256" key="1">
    <source>
        <dbReference type="ARBA" id="ARBA00004141"/>
    </source>
</evidence>
<dbReference type="GO" id="GO:1990961">
    <property type="term" value="P:xenobiotic detoxification by transmembrane export across the plasma membrane"/>
    <property type="evidence" value="ECO:0007669"/>
    <property type="project" value="TreeGrafter"/>
</dbReference>
<dbReference type="Pfam" id="PF07690">
    <property type="entry name" value="MFS_1"/>
    <property type="match status" value="1"/>
</dbReference>
<dbReference type="SUPFAM" id="SSF103473">
    <property type="entry name" value="MFS general substrate transporter"/>
    <property type="match status" value="1"/>
</dbReference>
<proteinExistence type="predicted"/>
<protein>
    <submittedName>
        <fullName evidence="9">Bcr/CflA family multidrug efflux transporter</fullName>
    </submittedName>
</protein>
<evidence type="ECO:0000256" key="2">
    <source>
        <dbReference type="ARBA" id="ARBA00022448"/>
    </source>
</evidence>
<dbReference type="AlphaFoldDB" id="A0AAP8LA68"/>
<feature type="non-terminal residue" evidence="9">
    <location>
        <position position="106"/>
    </location>
</feature>
<evidence type="ECO:0000256" key="4">
    <source>
        <dbReference type="ARBA" id="ARBA00022692"/>
    </source>
</evidence>
<dbReference type="EMBL" id="PITP01000698">
    <property type="protein sequence ID" value="PKD78379.1"/>
    <property type="molecule type" value="Genomic_DNA"/>
</dbReference>
<gene>
    <name evidence="9" type="ORF">CWS33_30595</name>
</gene>
<dbReference type="Gene3D" id="1.20.1720.10">
    <property type="entry name" value="Multidrug resistance protein D"/>
    <property type="match status" value="1"/>
</dbReference>
<reference evidence="9 10" key="1">
    <citation type="submission" date="2017-12" db="EMBL/GenBank/DDBJ databases">
        <title>Rapid rising of carbapenem-resistant Enterobacteriaceae(CRE) and emergence of colistin resistance genemcr-1 in CRE in the hospital of Henan, China.</title>
        <authorList>
            <person name="Sun Q."/>
            <person name="Zhang R."/>
            <person name="Li Y."/>
            <person name="Shen Y."/>
            <person name="Zhang Y."/>
            <person name="Yang J."/>
            <person name="Shu L."/>
            <person name="Zhou H."/>
            <person name="Wang Y."/>
            <person name="Wang B."/>
            <person name="Shen Z."/>
        </authorList>
    </citation>
    <scope>NUCLEOTIDE SEQUENCE [LARGE SCALE GENOMIC DNA]</scope>
    <source>
        <strain evidence="9 10">3512</strain>
    </source>
</reference>
<evidence type="ECO:0000313" key="10">
    <source>
        <dbReference type="Proteomes" id="UP000233549"/>
    </source>
</evidence>
<dbReference type="InterPro" id="IPR036259">
    <property type="entry name" value="MFS_trans_sf"/>
</dbReference>
<accession>A0AAP8LA68</accession>
<evidence type="ECO:0000256" key="3">
    <source>
        <dbReference type="ARBA" id="ARBA00022475"/>
    </source>
</evidence>
<keyword evidence="4 7" id="KW-0812">Transmembrane</keyword>
<dbReference type="RefSeq" id="WP_141086360.1">
    <property type="nucleotide sequence ID" value="NZ_PITP01000698.1"/>
</dbReference>
<comment type="caution">
    <text evidence="9">The sequence shown here is derived from an EMBL/GenBank/DDBJ whole genome shotgun (WGS) entry which is preliminary data.</text>
</comment>
<feature type="transmembrane region" description="Helical" evidence="7">
    <location>
        <begin position="64"/>
        <end position="82"/>
    </location>
</feature>
<name>A0AAP8LA68_ECOLX</name>
<dbReference type="GO" id="GO:0015385">
    <property type="term" value="F:sodium:proton antiporter activity"/>
    <property type="evidence" value="ECO:0007669"/>
    <property type="project" value="TreeGrafter"/>
</dbReference>
<dbReference type="PROSITE" id="PS50850">
    <property type="entry name" value="MFS"/>
    <property type="match status" value="1"/>
</dbReference>
<dbReference type="InterPro" id="IPR011701">
    <property type="entry name" value="MFS"/>
</dbReference>
<feature type="transmembrane region" description="Helical" evidence="7">
    <location>
        <begin position="34"/>
        <end position="52"/>
    </location>
</feature>
<keyword evidence="5 7" id="KW-1133">Transmembrane helix</keyword>
<feature type="non-terminal residue" evidence="9">
    <location>
        <position position="1"/>
    </location>
</feature>
<dbReference type="GO" id="GO:0005886">
    <property type="term" value="C:plasma membrane"/>
    <property type="evidence" value="ECO:0007669"/>
    <property type="project" value="TreeGrafter"/>
</dbReference>
<keyword evidence="6 7" id="KW-0472">Membrane</keyword>
<organism evidence="9 10">
    <name type="scientific">Escherichia coli</name>
    <dbReference type="NCBI Taxonomy" id="562"/>
    <lineage>
        <taxon>Bacteria</taxon>
        <taxon>Pseudomonadati</taxon>
        <taxon>Pseudomonadota</taxon>
        <taxon>Gammaproteobacteria</taxon>
        <taxon>Enterobacterales</taxon>
        <taxon>Enterobacteriaceae</taxon>
        <taxon>Escherichia</taxon>
    </lineage>
</organism>
<dbReference type="PANTHER" id="PTHR23502:SF132">
    <property type="entry name" value="POLYAMINE TRANSPORTER 2-RELATED"/>
    <property type="match status" value="1"/>
</dbReference>
<keyword evidence="3" id="KW-1003">Cell membrane</keyword>
<evidence type="ECO:0000313" key="9">
    <source>
        <dbReference type="EMBL" id="PKD78379.1"/>
    </source>
</evidence>
<dbReference type="PANTHER" id="PTHR23502">
    <property type="entry name" value="MAJOR FACILITATOR SUPERFAMILY"/>
    <property type="match status" value="1"/>
</dbReference>
<evidence type="ECO:0000256" key="7">
    <source>
        <dbReference type="SAM" id="Phobius"/>
    </source>
</evidence>
<evidence type="ECO:0000256" key="6">
    <source>
        <dbReference type="ARBA" id="ARBA00023136"/>
    </source>
</evidence>
<sequence>IGRKPVILWGTLIFAIAGCACAMAQSIDQLIGLRFLHGLAAAAASVVINALMRDMFTKDEFSRMMSFVILVMTIAPLLAPMIGGALLLWFSWHAIFWTMGAAALIG</sequence>
<dbReference type="InterPro" id="IPR020846">
    <property type="entry name" value="MFS_dom"/>
</dbReference>